<name>A0A0V0GIV0_SOLCH</name>
<protein>
    <submittedName>
        <fullName evidence="2">Putative ovule protein</fullName>
    </submittedName>
</protein>
<reference evidence="2" key="1">
    <citation type="submission" date="2015-12" db="EMBL/GenBank/DDBJ databases">
        <title>Gene expression during late stages of embryo sac development: a critical building block for successful pollen-pistil interactions.</title>
        <authorList>
            <person name="Liu Y."/>
            <person name="Joly V."/>
            <person name="Sabar M."/>
            <person name="Matton D.P."/>
        </authorList>
    </citation>
    <scope>NUCLEOTIDE SEQUENCE</scope>
</reference>
<dbReference type="EMBL" id="GEDG01039291">
    <property type="protein sequence ID" value="JAP07179.1"/>
    <property type="molecule type" value="Transcribed_RNA"/>
</dbReference>
<accession>A0A0V0GIV0</accession>
<dbReference type="AlphaFoldDB" id="A0A0V0GIV0"/>
<evidence type="ECO:0000256" key="1">
    <source>
        <dbReference type="SAM" id="SignalP"/>
    </source>
</evidence>
<feature type="chain" id="PRO_5006865335" evidence="1">
    <location>
        <begin position="29"/>
        <end position="89"/>
    </location>
</feature>
<keyword evidence="1" id="KW-0732">Signal</keyword>
<proteinExistence type="predicted"/>
<evidence type="ECO:0000313" key="2">
    <source>
        <dbReference type="EMBL" id="JAP07179.1"/>
    </source>
</evidence>
<sequence>MSESQYLNRVKTNMLVLTWLFILVQIECQPSDAKQSTYPEVEFLLHQSSNLTNLFNYSLPEGEKRRLHFIGTLLNLLLVMELCYRIFTV</sequence>
<organism evidence="2">
    <name type="scientific">Solanum chacoense</name>
    <name type="common">Chaco potato</name>
    <dbReference type="NCBI Taxonomy" id="4108"/>
    <lineage>
        <taxon>Eukaryota</taxon>
        <taxon>Viridiplantae</taxon>
        <taxon>Streptophyta</taxon>
        <taxon>Embryophyta</taxon>
        <taxon>Tracheophyta</taxon>
        <taxon>Spermatophyta</taxon>
        <taxon>Magnoliopsida</taxon>
        <taxon>eudicotyledons</taxon>
        <taxon>Gunneridae</taxon>
        <taxon>Pentapetalae</taxon>
        <taxon>asterids</taxon>
        <taxon>lamiids</taxon>
        <taxon>Solanales</taxon>
        <taxon>Solanaceae</taxon>
        <taxon>Solanoideae</taxon>
        <taxon>Solaneae</taxon>
        <taxon>Solanum</taxon>
    </lineage>
</organism>
<feature type="signal peptide" evidence="1">
    <location>
        <begin position="1"/>
        <end position="28"/>
    </location>
</feature>